<dbReference type="Proteomes" id="UP001185984">
    <property type="component" value="Unassembled WGS sequence"/>
</dbReference>
<dbReference type="InterPro" id="IPR047726">
    <property type="entry name" value="CsgH_dom"/>
</dbReference>
<sequence>MRWMILPLAILSGAMPMHAEPMPARPVEAVLTPQGDMDVLTVRGLSPVAVTGSYALLVLSGAHAGNQAVQRGRVHLAANQPATFVTLRLTQFQSAELTVQIDGQPGYDQRVTPAR</sequence>
<dbReference type="Gene3D" id="2.60.40.2420">
    <property type="match status" value="1"/>
</dbReference>
<name>A0ABU3ZUW4_9SPHN</name>
<feature type="signal peptide" evidence="1">
    <location>
        <begin position="1"/>
        <end position="19"/>
    </location>
</feature>
<evidence type="ECO:0000313" key="3">
    <source>
        <dbReference type="Proteomes" id="UP001185984"/>
    </source>
</evidence>
<accession>A0ABU3ZUW4</accession>
<protein>
    <submittedName>
        <fullName evidence="2">Curli-like amyloid fiber formation chaperone CsgH</fullName>
    </submittedName>
</protein>
<dbReference type="EMBL" id="JAPTHD010000002">
    <property type="protein sequence ID" value="MDV5823291.1"/>
    <property type="molecule type" value="Genomic_DNA"/>
</dbReference>
<evidence type="ECO:0000313" key="2">
    <source>
        <dbReference type="EMBL" id="MDV5823291.1"/>
    </source>
</evidence>
<dbReference type="NCBIfam" id="NF041112">
    <property type="entry name" value="chap_CsgH_alph"/>
    <property type="match status" value="1"/>
</dbReference>
<dbReference type="InterPro" id="IPR053722">
    <property type="entry name" value="Curli_assembly_CsgC/AgfC"/>
</dbReference>
<dbReference type="RefSeq" id="WP_317516303.1">
    <property type="nucleotide sequence ID" value="NZ_JAPTHD010000002.1"/>
</dbReference>
<keyword evidence="1" id="KW-0732">Signal</keyword>
<organism evidence="2 3">
    <name type="scientific">Sphingobium naphthae</name>
    <dbReference type="NCBI Taxonomy" id="1886786"/>
    <lineage>
        <taxon>Bacteria</taxon>
        <taxon>Pseudomonadati</taxon>
        <taxon>Pseudomonadota</taxon>
        <taxon>Alphaproteobacteria</taxon>
        <taxon>Sphingomonadales</taxon>
        <taxon>Sphingomonadaceae</taxon>
        <taxon>Sphingobium</taxon>
    </lineage>
</organism>
<keyword evidence="3" id="KW-1185">Reference proteome</keyword>
<reference evidence="3" key="1">
    <citation type="journal article" date="2022" name="J Environ Chem Eng">
        <title>Biodegradation of petroleum oil using a constructed nonpathogenic and heavy metal-tolerant bacterial consortium isolated from marine sponges.</title>
        <authorList>
            <person name="Dechsakulwatana C."/>
            <person name="Rungsihiranrut A."/>
            <person name="Muangchinda C."/>
            <person name="Ningthoujam R."/>
            <person name="Klankeo P."/>
            <person name="Pinyakong O."/>
        </authorList>
    </citation>
    <scope>NUCLEOTIDE SEQUENCE [LARGE SCALE GENOMIC DNA]</scope>
    <source>
        <strain evidence="3">MO2-4</strain>
    </source>
</reference>
<feature type="chain" id="PRO_5045843710" evidence="1">
    <location>
        <begin position="20"/>
        <end position="115"/>
    </location>
</feature>
<gene>
    <name evidence="2" type="primary">csgH</name>
    <name evidence="2" type="ORF">O0R41_06745</name>
</gene>
<evidence type="ECO:0000256" key="1">
    <source>
        <dbReference type="SAM" id="SignalP"/>
    </source>
</evidence>
<comment type="caution">
    <text evidence="2">The sequence shown here is derived from an EMBL/GenBank/DDBJ whole genome shotgun (WGS) entry which is preliminary data.</text>
</comment>
<proteinExistence type="predicted"/>